<dbReference type="Proteomes" id="UP000664132">
    <property type="component" value="Unassembled WGS sequence"/>
</dbReference>
<dbReference type="OrthoDB" id="2241241at2759"/>
<feature type="transmembrane region" description="Helical" evidence="5">
    <location>
        <begin position="86"/>
        <end position="104"/>
    </location>
</feature>
<evidence type="ECO:0008006" key="8">
    <source>
        <dbReference type="Google" id="ProtNLM"/>
    </source>
</evidence>
<evidence type="ECO:0000256" key="3">
    <source>
        <dbReference type="ARBA" id="ARBA00022989"/>
    </source>
</evidence>
<keyword evidence="3 5" id="KW-1133">Transmembrane helix</keyword>
<dbReference type="AlphaFoldDB" id="A0A8H7TAL2"/>
<feature type="transmembrane region" description="Helical" evidence="5">
    <location>
        <begin position="48"/>
        <end position="66"/>
    </location>
</feature>
<dbReference type="GO" id="GO:0005886">
    <property type="term" value="C:plasma membrane"/>
    <property type="evidence" value="ECO:0007669"/>
    <property type="project" value="TreeGrafter"/>
</dbReference>
<name>A0A8H7TAL2_9HELO</name>
<evidence type="ECO:0000256" key="5">
    <source>
        <dbReference type="SAM" id="Phobius"/>
    </source>
</evidence>
<dbReference type="EMBL" id="JAFJYH010000227">
    <property type="protein sequence ID" value="KAG4415293.1"/>
    <property type="molecule type" value="Genomic_DNA"/>
</dbReference>
<protein>
    <recommendedName>
        <fullName evidence="8">Siderophore iron transporter mirA</fullName>
    </recommendedName>
</protein>
<proteinExistence type="predicted"/>
<sequence length="598" mass="65054">MADSIAAPVGAPPATDEKKTPSIVVADESPIEYNVSASTLAKTWSKRALYIAFTCLFLMNLFMTFATYTQNVYEPYATSYFKGHSLIATFNIIHGLVRIVGYPLLAKTADHFGRPLGFASAAMLLSLANVLYASCDKIEIFLSGGIFEALGDSWWNITQQIFIADITSFLNRGILFTLPESLSAIPTLYAGSYLGEHMLLNSSWRWGYGMWAVILPFCALPTIALMIWTDRRAKTRGIVRERVSLLHDAPSGASWARKAYQVLWIELDLPGAFLLMAGLAMTLLPISIAGKNNTARWKKPSSIILLILGVLTFAAFLVWDGKFARKPIIPFRMVKERNVVLGCAAACTIAMSDAVYRTFLSSFLQVAGGYSPGNATRIDNAQRVAYNVGAIVAGISLKYGKNTKPFIALGSFMIVLANGLPIYLTNMHGNYVGNEVSFITVKTILGVGRGFAQVPIQVALQASVPHSEVGVATAVYLSSLGFGSNMGNSIGGAIWNGILPKKLRSYLPADNNSAARAIFGSIVTAKKYKAGTAARDAINLGYRETQQSLSIASLCLALPLFVIIVFMKNVKLEEEDKVRDEAAAEELKMVEKIRREEA</sequence>
<dbReference type="PANTHER" id="PTHR23501:SF87">
    <property type="entry name" value="SIDEROPHORE IRON TRANSPORTER 2"/>
    <property type="match status" value="1"/>
</dbReference>
<accession>A0A8H7TAL2</accession>
<feature type="transmembrane region" description="Helical" evidence="5">
    <location>
        <begin position="267"/>
        <end position="289"/>
    </location>
</feature>
<evidence type="ECO:0000313" key="7">
    <source>
        <dbReference type="Proteomes" id="UP000664132"/>
    </source>
</evidence>
<dbReference type="InterPro" id="IPR011701">
    <property type="entry name" value="MFS"/>
</dbReference>
<feature type="transmembrane region" description="Helical" evidence="5">
    <location>
        <begin position="116"/>
        <end position="134"/>
    </location>
</feature>
<gene>
    <name evidence="6" type="ORF">IFR04_011548</name>
</gene>
<feature type="transmembrane region" description="Helical" evidence="5">
    <location>
        <begin position="339"/>
        <end position="360"/>
    </location>
</feature>
<evidence type="ECO:0000256" key="2">
    <source>
        <dbReference type="ARBA" id="ARBA00022692"/>
    </source>
</evidence>
<feature type="transmembrane region" description="Helical" evidence="5">
    <location>
        <begin position="301"/>
        <end position="319"/>
    </location>
</feature>
<feature type="transmembrane region" description="Helical" evidence="5">
    <location>
        <begin position="208"/>
        <end position="228"/>
    </location>
</feature>
<dbReference type="PANTHER" id="PTHR23501">
    <property type="entry name" value="MAJOR FACILITATOR SUPERFAMILY"/>
    <property type="match status" value="1"/>
</dbReference>
<keyword evidence="7" id="KW-1185">Reference proteome</keyword>
<organism evidence="6 7">
    <name type="scientific">Cadophora malorum</name>
    <dbReference type="NCBI Taxonomy" id="108018"/>
    <lineage>
        <taxon>Eukaryota</taxon>
        <taxon>Fungi</taxon>
        <taxon>Dikarya</taxon>
        <taxon>Ascomycota</taxon>
        <taxon>Pezizomycotina</taxon>
        <taxon>Leotiomycetes</taxon>
        <taxon>Helotiales</taxon>
        <taxon>Ploettnerulaceae</taxon>
        <taxon>Cadophora</taxon>
    </lineage>
</organism>
<dbReference type="SUPFAM" id="SSF103473">
    <property type="entry name" value="MFS general substrate transporter"/>
    <property type="match status" value="1"/>
</dbReference>
<dbReference type="GO" id="GO:0015343">
    <property type="term" value="F:siderophore-iron transmembrane transporter activity"/>
    <property type="evidence" value="ECO:0007669"/>
    <property type="project" value="TreeGrafter"/>
</dbReference>
<evidence type="ECO:0000256" key="1">
    <source>
        <dbReference type="ARBA" id="ARBA00004141"/>
    </source>
</evidence>
<keyword evidence="4 5" id="KW-0472">Membrane</keyword>
<keyword evidence="2 5" id="KW-0812">Transmembrane</keyword>
<dbReference type="Pfam" id="PF07690">
    <property type="entry name" value="MFS_1"/>
    <property type="match status" value="1"/>
</dbReference>
<evidence type="ECO:0000256" key="4">
    <source>
        <dbReference type="ARBA" id="ARBA00023136"/>
    </source>
</evidence>
<dbReference type="Gene3D" id="1.20.1250.20">
    <property type="entry name" value="MFS general substrate transporter like domains"/>
    <property type="match status" value="2"/>
</dbReference>
<reference evidence="6" key="1">
    <citation type="submission" date="2021-02" db="EMBL/GenBank/DDBJ databases">
        <title>Genome sequence Cadophora malorum strain M34.</title>
        <authorList>
            <person name="Stefanovic E."/>
            <person name="Vu D."/>
            <person name="Scully C."/>
            <person name="Dijksterhuis J."/>
            <person name="Roader J."/>
            <person name="Houbraken J."/>
        </authorList>
    </citation>
    <scope>NUCLEOTIDE SEQUENCE</scope>
    <source>
        <strain evidence="6">M34</strain>
    </source>
</reference>
<feature type="transmembrane region" description="Helical" evidence="5">
    <location>
        <begin position="549"/>
        <end position="567"/>
    </location>
</feature>
<comment type="subcellular location">
    <subcellularLocation>
        <location evidence="1">Membrane</location>
        <topology evidence="1">Multi-pass membrane protein</topology>
    </subcellularLocation>
</comment>
<dbReference type="InterPro" id="IPR036259">
    <property type="entry name" value="MFS_trans_sf"/>
</dbReference>
<evidence type="ECO:0000313" key="6">
    <source>
        <dbReference type="EMBL" id="KAG4415293.1"/>
    </source>
</evidence>
<comment type="caution">
    <text evidence="6">The sequence shown here is derived from an EMBL/GenBank/DDBJ whole genome shotgun (WGS) entry which is preliminary data.</text>
</comment>
<feature type="transmembrane region" description="Helical" evidence="5">
    <location>
        <begin position="406"/>
        <end position="424"/>
    </location>
</feature>